<evidence type="ECO:0000313" key="15">
    <source>
        <dbReference type="EMBL" id="KAJ1729579.1"/>
    </source>
</evidence>
<evidence type="ECO:0000256" key="10">
    <source>
        <dbReference type="ARBA" id="ARBA00022842"/>
    </source>
</evidence>
<dbReference type="Proteomes" id="UP001143981">
    <property type="component" value="Unassembled WGS sequence"/>
</dbReference>
<evidence type="ECO:0000256" key="4">
    <source>
        <dbReference type="ARBA" id="ARBA00012814"/>
    </source>
</evidence>
<keyword evidence="8" id="KW-0547">Nucleotide-binding</keyword>
<dbReference type="InterPro" id="IPR045060">
    <property type="entry name" value="Phe-tRNA-ligase_IIc_bsu"/>
</dbReference>
<dbReference type="PANTHER" id="PTHR10947">
    <property type="entry name" value="PHENYLALANYL-TRNA SYNTHETASE BETA CHAIN AND LEUCINE-RICH REPEAT-CONTAINING PROTEIN 47"/>
    <property type="match status" value="1"/>
</dbReference>
<comment type="similarity">
    <text evidence="3">Belongs to the phenylalanyl-tRNA synthetase beta subunit family. Type 2 subfamily.</text>
</comment>
<keyword evidence="5" id="KW-0963">Cytoplasm</keyword>
<keyword evidence="6 15" id="KW-0436">Ligase</keyword>
<comment type="cofactor">
    <cofactor evidence="1">
        <name>Mg(2+)</name>
        <dbReference type="ChEBI" id="CHEBI:18420"/>
    </cofactor>
</comment>
<dbReference type="PANTHER" id="PTHR10947:SF0">
    <property type="entry name" value="PHENYLALANINE--TRNA LIGASE BETA SUBUNIT"/>
    <property type="match status" value="1"/>
</dbReference>
<sequence>MPTINLDKKELFDYLGNQFDTAQFLELCFEFGIELEEDSSEDGTLAEGERAQLKIDIPANRYDLICFEGVSRALGVFLGREETPKYRVAPVEKPQRIVVAKECALVRPYVVGVILRGVEFNADRYQSFIDLQDKLHNNLCSKRTLVSIGTHDLDTVTGPFTYEAQTPEDIKFVPLDQTELMDGRRLIEFYESVKHIEPYLHIIRDSPVYPVIYDAKRTVMSLPPLINSEHSKITLDTRNIFIEITATDLTKVNMVLNIMLTMFSGYCEEPFTVEPVEVVYPDGKT</sequence>
<feature type="domain" description="B3/B4 tRNA-binding" evidence="14">
    <location>
        <begin position="106"/>
        <end position="268"/>
    </location>
</feature>
<gene>
    <name evidence="15" type="primary">FRS1_2</name>
    <name evidence="15" type="ORF">LPJ61_003451</name>
</gene>
<evidence type="ECO:0000256" key="5">
    <source>
        <dbReference type="ARBA" id="ARBA00022490"/>
    </source>
</evidence>
<dbReference type="GO" id="GO:0009328">
    <property type="term" value="C:phenylalanine-tRNA ligase complex"/>
    <property type="evidence" value="ECO:0007669"/>
    <property type="project" value="TreeGrafter"/>
</dbReference>
<comment type="subcellular location">
    <subcellularLocation>
        <location evidence="2">Cytoplasm</location>
    </subcellularLocation>
</comment>
<dbReference type="SUPFAM" id="SSF56037">
    <property type="entry name" value="PheT/TilS domain"/>
    <property type="match status" value="1"/>
</dbReference>
<name>A0A9W8CYL4_9FUNG</name>
<dbReference type="InterPro" id="IPR040659">
    <property type="entry name" value="PhetRS_B1"/>
</dbReference>
<evidence type="ECO:0000256" key="11">
    <source>
        <dbReference type="ARBA" id="ARBA00022917"/>
    </source>
</evidence>
<dbReference type="EMBL" id="JANBOI010000588">
    <property type="protein sequence ID" value="KAJ1729579.1"/>
    <property type="molecule type" value="Genomic_DNA"/>
</dbReference>
<evidence type="ECO:0000256" key="13">
    <source>
        <dbReference type="ARBA" id="ARBA00033189"/>
    </source>
</evidence>
<evidence type="ECO:0000256" key="1">
    <source>
        <dbReference type="ARBA" id="ARBA00001946"/>
    </source>
</evidence>
<accession>A0A9W8CYL4</accession>
<evidence type="ECO:0000256" key="8">
    <source>
        <dbReference type="ARBA" id="ARBA00022741"/>
    </source>
</evidence>
<comment type="caution">
    <text evidence="15">The sequence shown here is derived from an EMBL/GenBank/DDBJ whole genome shotgun (WGS) entry which is preliminary data.</text>
</comment>
<dbReference type="GO" id="GO:0046872">
    <property type="term" value="F:metal ion binding"/>
    <property type="evidence" value="ECO:0007669"/>
    <property type="project" value="UniProtKB-KW"/>
</dbReference>
<keyword evidence="7" id="KW-0479">Metal-binding</keyword>
<evidence type="ECO:0000256" key="9">
    <source>
        <dbReference type="ARBA" id="ARBA00022840"/>
    </source>
</evidence>
<dbReference type="Gene3D" id="3.50.40.10">
    <property type="entry name" value="Phenylalanyl-trna Synthetase, Chain B, domain 3"/>
    <property type="match status" value="1"/>
</dbReference>
<evidence type="ECO:0000313" key="16">
    <source>
        <dbReference type="Proteomes" id="UP001143981"/>
    </source>
</evidence>
<dbReference type="Pfam" id="PF18262">
    <property type="entry name" value="PhetRS_B1"/>
    <property type="match status" value="1"/>
</dbReference>
<protein>
    <recommendedName>
        <fullName evidence="4">phenylalanine--tRNA ligase</fullName>
        <ecNumber evidence="4">6.1.1.20</ecNumber>
    </recommendedName>
    <alternativeName>
        <fullName evidence="13">Phenylalanyl-tRNA synthetase beta subunit</fullName>
    </alternativeName>
</protein>
<dbReference type="Gene3D" id="3.30.56.10">
    <property type="match status" value="1"/>
</dbReference>
<dbReference type="InterPro" id="IPR009061">
    <property type="entry name" value="DNA-bd_dom_put_sf"/>
</dbReference>
<proteinExistence type="inferred from homology"/>
<dbReference type="FunFam" id="3.50.40.10:FF:000002">
    <property type="entry name" value="phenylalanine--tRNA ligase beta subunit"/>
    <property type="match status" value="1"/>
</dbReference>
<evidence type="ECO:0000256" key="12">
    <source>
        <dbReference type="ARBA" id="ARBA00023146"/>
    </source>
</evidence>
<keyword evidence="16" id="KW-1185">Reference proteome</keyword>
<dbReference type="InterPro" id="IPR005146">
    <property type="entry name" value="B3/B4_tRNA-bd"/>
</dbReference>
<dbReference type="SMART" id="SM00873">
    <property type="entry name" value="B3_4"/>
    <property type="match status" value="1"/>
</dbReference>
<organism evidence="15 16">
    <name type="scientific">Coemansia biformis</name>
    <dbReference type="NCBI Taxonomy" id="1286918"/>
    <lineage>
        <taxon>Eukaryota</taxon>
        <taxon>Fungi</taxon>
        <taxon>Fungi incertae sedis</taxon>
        <taxon>Zoopagomycota</taxon>
        <taxon>Kickxellomycotina</taxon>
        <taxon>Kickxellomycetes</taxon>
        <taxon>Kickxellales</taxon>
        <taxon>Kickxellaceae</taxon>
        <taxon>Coemansia</taxon>
    </lineage>
</organism>
<dbReference type="SUPFAM" id="SSF46955">
    <property type="entry name" value="Putative DNA-binding domain"/>
    <property type="match status" value="1"/>
</dbReference>
<dbReference type="AlphaFoldDB" id="A0A9W8CYL4"/>
<dbReference type="OrthoDB" id="1698572at2759"/>
<dbReference type="EC" id="6.1.1.20" evidence="4"/>
<keyword evidence="11" id="KW-0648">Protein biosynthesis</keyword>
<evidence type="ECO:0000259" key="14">
    <source>
        <dbReference type="SMART" id="SM00873"/>
    </source>
</evidence>
<dbReference type="GO" id="GO:0006432">
    <property type="term" value="P:phenylalanyl-tRNA aminoacylation"/>
    <property type="evidence" value="ECO:0007669"/>
    <property type="project" value="InterPro"/>
</dbReference>
<dbReference type="GO" id="GO:0005524">
    <property type="term" value="F:ATP binding"/>
    <property type="evidence" value="ECO:0007669"/>
    <property type="project" value="UniProtKB-KW"/>
</dbReference>
<dbReference type="Pfam" id="PF03483">
    <property type="entry name" value="B3_4"/>
    <property type="match status" value="1"/>
</dbReference>
<evidence type="ECO:0000256" key="6">
    <source>
        <dbReference type="ARBA" id="ARBA00022598"/>
    </source>
</evidence>
<keyword evidence="12" id="KW-0030">Aminoacyl-tRNA synthetase</keyword>
<evidence type="ECO:0000256" key="2">
    <source>
        <dbReference type="ARBA" id="ARBA00004496"/>
    </source>
</evidence>
<keyword evidence="10" id="KW-0460">Magnesium</keyword>
<dbReference type="InterPro" id="IPR020825">
    <property type="entry name" value="Phe-tRNA_synthase-like_B3/B4"/>
</dbReference>
<evidence type="ECO:0000256" key="7">
    <source>
        <dbReference type="ARBA" id="ARBA00022723"/>
    </source>
</evidence>
<reference evidence="15" key="1">
    <citation type="submission" date="2022-07" db="EMBL/GenBank/DDBJ databases">
        <title>Phylogenomic reconstructions and comparative analyses of Kickxellomycotina fungi.</title>
        <authorList>
            <person name="Reynolds N.K."/>
            <person name="Stajich J.E."/>
            <person name="Barry K."/>
            <person name="Grigoriev I.V."/>
            <person name="Crous P."/>
            <person name="Smith M.E."/>
        </authorList>
    </citation>
    <scope>NUCLEOTIDE SEQUENCE</scope>
    <source>
        <strain evidence="15">BCRC 34381</strain>
    </source>
</reference>
<dbReference type="GO" id="GO:0003723">
    <property type="term" value="F:RNA binding"/>
    <property type="evidence" value="ECO:0007669"/>
    <property type="project" value="InterPro"/>
</dbReference>
<feature type="non-terminal residue" evidence="15">
    <location>
        <position position="1"/>
    </location>
</feature>
<keyword evidence="9" id="KW-0067">ATP-binding</keyword>
<dbReference type="GO" id="GO:0004826">
    <property type="term" value="F:phenylalanine-tRNA ligase activity"/>
    <property type="evidence" value="ECO:0007669"/>
    <property type="project" value="UniProtKB-EC"/>
</dbReference>
<evidence type="ECO:0000256" key="3">
    <source>
        <dbReference type="ARBA" id="ARBA00007438"/>
    </source>
</evidence>